<dbReference type="Proteomes" id="UP000327013">
    <property type="component" value="Chromosome 5"/>
</dbReference>
<evidence type="ECO:0000313" key="10">
    <source>
        <dbReference type="EMBL" id="KAE8057390.1"/>
    </source>
</evidence>
<dbReference type="GO" id="GO:0061630">
    <property type="term" value="F:ubiquitin protein ligase activity"/>
    <property type="evidence" value="ECO:0007669"/>
    <property type="project" value="UniProtKB-EC"/>
</dbReference>
<keyword evidence="11" id="KW-1185">Reference proteome</keyword>
<evidence type="ECO:0000256" key="7">
    <source>
        <dbReference type="ARBA" id="ARBA00022786"/>
    </source>
</evidence>
<sequence>MVMDEEREDGGGEEALEEINVLGESNQPEKLDVVQEIVGVIESVAQFGDYRRTQKKECYGIVRRMKLLLPLFEEIRDLETPIPETGIAWLCNLKKALLLAKRLLKTCNEGSKIHLALESEAVMIRFSAVQEKLIQALDGLPSDELGVSDEVKEQLELMCLQLRRARRRTDTQDIELAMDMMVVFSKKDDRNADSAIIERLAKKLELHTIEDLNIETIAIRNLVRERGGQNAETTQHIIDLLNKFRQVAGMEITNVLDDPVMPKMLAKCPSLLIPHEFLCPITLEIMTDPVIVASGQTYERDSIQKWFDSNHRTCPKTRQTLAHLSLAPNYALKNLILQWCEKNNFRLPKKDSHVGQDASSAEHKEKILSLVKDLSSCLLEVQRKAVKKIRMLSKENPENRVLIAESGGIPPLVQLLSYPDSKIQEHAVTALLNLSIDEANKKQISRKGAIPAIIEVLQKGSIEARENSAAALFSLSMLDENKETVGLSDGIPPLVDLLQNGTIRGKKDAATALFNLSLYQANKARAISAGIVPPLRQLVNDRNVGMVDEALSIFSLLATHPDGRHEIGQLSFIETLVQIIREGTPKNKECSTAVLLELGSNNSSFILAALQFGVYEHLIEITRSGTNRAQRKAKALLQLISNSEQIP</sequence>
<evidence type="ECO:0000256" key="6">
    <source>
        <dbReference type="ARBA" id="ARBA00022737"/>
    </source>
</evidence>
<dbReference type="InterPro" id="IPR003613">
    <property type="entry name" value="Ubox_domain"/>
</dbReference>
<dbReference type="EMBL" id="CM017325">
    <property type="protein sequence ID" value="KAE8057390.1"/>
    <property type="molecule type" value="Genomic_DNA"/>
</dbReference>
<dbReference type="InterPro" id="IPR000225">
    <property type="entry name" value="Armadillo"/>
</dbReference>
<dbReference type="FunFam" id="1.20.930.20:FF:000002">
    <property type="entry name" value="RING-type E3 ubiquitin transferase"/>
    <property type="match status" value="1"/>
</dbReference>
<dbReference type="SMART" id="SM00504">
    <property type="entry name" value="Ubox"/>
    <property type="match status" value="1"/>
</dbReference>
<proteinExistence type="predicted"/>
<dbReference type="PROSITE" id="PS51698">
    <property type="entry name" value="U_BOX"/>
    <property type="match status" value="1"/>
</dbReference>
<dbReference type="GO" id="GO:0007166">
    <property type="term" value="P:cell surface receptor signaling pathway"/>
    <property type="evidence" value="ECO:0007669"/>
    <property type="project" value="InterPro"/>
</dbReference>
<dbReference type="Pfam" id="PF04564">
    <property type="entry name" value="U-box"/>
    <property type="match status" value="1"/>
</dbReference>
<evidence type="ECO:0000256" key="8">
    <source>
        <dbReference type="PROSITE-ProRule" id="PRU00259"/>
    </source>
</evidence>
<feature type="domain" description="U-box" evidence="9">
    <location>
        <begin position="272"/>
        <end position="346"/>
    </location>
</feature>
<dbReference type="AlphaFoldDB" id="A0A5N6R8U7"/>
<dbReference type="GO" id="GO:0016567">
    <property type="term" value="P:protein ubiquitination"/>
    <property type="evidence" value="ECO:0007669"/>
    <property type="project" value="UniProtKB-UniPathway"/>
</dbReference>
<dbReference type="InterPro" id="IPR011989">
    <property type="entry name" value="ARM-like"/>
</dbReference>
<keyword evidence="5" id="KW-0808">Transferase</keyword>
<comment type="pathway">
    <text evidence="3">Protein modification; protein ubiquitination.</text>
</comment>
<dbReference type="FunFam" id="3.30.40.10:FF:000335">
    <property type="entry name" value="RING-type E3 ubiquitin transferase"/>
    <property type="match status" value="1"/>
</dbReference>
<name>A0A5N6R8U7_9ROSI</name>
<feature type="repeat" description="ARM" evidence="8">
    <location>
        <begin position="489"/>
        <end position="531"/>
    </location>
</feature>
<gene>
    <name evidence="10" type="ORF">FH972_014088</name>
</gene>
<dbReference type="SUPFAM" id="SSF57850">
    <property type="entry name" value="RING/U-box"/>
    <property type="match status" value="1"/>
</dbReference>
<dbReference type="PANTHER" id="PTHR23315:SF349">
    <property type="entry name" value="U-BOX DOMAIN-CONTAINING PROTEIN 15"/>
    <property type="match status" value="1"/>
</dbReference>
<dbReference type="Pfam" id="PF25598">
    <property type="entry name" value="ARM_PUB"/>
    <property type="match status" value="1"/>
</dbReference>
<dbReference type="EC" id="2.3.2.27" evidence="4"/>
<evidence type="ECO:0000256" key="4">
    <source>
        <dbReference type="ARBA" id="ARBA00012483"/>
    </source>
</evidence>
<dbReference type="InterPro" id="IPR013083">
    <property type="entry name" value="Znf_RING/FYVE/PHD"/>
</dbReference>
<organism evidence="10 11">
    <name type="scientific">Carpinus fangiana</name>
    <dbReference type="NCBI Taxonomy" id="176857"/>
    <lineage>
        <taxon>Eukaryota</taxon>
        <taxon>Viridiplantae</taxon>
        <taxon>Streptophyta</taxon>
        <taxon>Embryophyta</taxon>
        <taxon>Tracheophyta</taxon>
        <taxon>Spermatophyta</taxon>
        <taxon>Magnoliopsida</taxon>
        <taxon>eudicotyledons</taxon>
        <taxon>Gunneridae</taxon>
        <taxon>Pentapetalae</taxon>
        <taxon>rosids</taxon>
        <taxon>fabids</taxon>
        <taxon>Fagales</taxon>
        <taxon>Betulaceae</taxon>
        <taxon>Carpinus</taxon>
    </lineage>
</organism>
<dbReference type="Gene3D" id="1.25.10.10">
    <property type="entry name" value="Leucine-rich Repeat Variant"/>
    <property type="match status" value="1"/>
</dbReference>
<dbReference type="CDD" id="cd16664">
    <property type="entry name" value="RING-Ubox_PUB"/>
    <property type="match status" value="1"/>
</dbReference>
<dbReference type="InterPro" id="IPR045210">
    <property type="entry name" value="RING-Ubox_PUB"/>
</dbReference>
<dbReference type="OrthoDB" id="7537227at2759"/>
<dbReference type="InterPro" id="IPR016024">
    <property type="entry name" value="ARM-type_fold"/>
</dbReference>
<comment type="function">
    <text evidence="2">Functions as an E3 ubiquitin ligase.</text>
</comment>
<keyword evidence="6" id="KW-0677">Repeat</keyword>
<evidence type="ECO:0000256" key="5">
    <source>
        <dbReference type="ARBA" id="ARBA00022679"/>
    </source>
</evidence>
<accession>A0A5N6R8U7</accession>
<dbReference type="Gene3D" id="1.20.930.20">
    <property type="entry name" value="Adaptor protein Cbl, N-terminal domain"/>
    <property type="match status" value="1"/>
</dbReference>
<dbReference type="SUPFAM" id="SSF48371">
    <property type="entry name" value="ARM repeat"/>
    <property type="match status" value="1"/>
</dbReference>
<feature type="repeat" description="ARM" evidence="8">
    <location>
        <begin position="448"/>
        <end position="490"/>
    </location>
</feature>
<evidence type="ECO:0000256" key="1">
    <source>
        <dbReference type="ARBA" id="ARBA00000900"/>
    </source>
</evidence>
<dbReference type="InterPro" id="IPR036537">
    <property type="entry name" value="Adaptor_Cbl_N_dom_sf"/>
</dbReference>
<dbReference type="InterPro" id="IPR057623">
    <property type="entry name" value="PUB12-19-like_N"/>
</dbReference>
<comment type="catalytic activity">
    <reaction evidence="1">
        <text>S-ubiquitinyl-[E2 ubiquitin-conjugating enzyme]-L-cysteine + [acceptor protein]-L-lysine = [E2 ubiquitin-conjugating enzyme]-L-cysteine + N(6)-ubiquitinyl-[acceptor protein]-L-lysine.</text>
        <dbReference type="EC" id="2.3.2.27"/>
    </reaction>
</comment>
<dbReference type="PROSITE" id="PS50176">
    <property type="entry name" value="ARM_REPEAT"/>
    <property type="match status" value="3"/>
</dbReference>
<evidence type="ECO:0000256" key="3">
    <source>
        <dbReference type="ARBA" id="ARBA00004906"/>
    </source>
</evidence>
<feature type="repeat" description="ARM" evidence="8">
    <location>
        <begin position="407"/>
        <end position="449"/>
    </location>
</feature>
<dbReference type="SMART" id="SM00185">
    <property type="entry name" value="ARM"/>
    <property type="match status" value="5"/>
</dbReference>
<keyword evidence="7" id="KW-0833">Ubl conjugation pathway</keyword>
<evidence type="ECO:0000259" key="9">
    <source>
        <dbReference type="PROSITE" id="PS51698"/>
    </source>
</evidence>
<evidence type="ECO:0000313" key="11">
    <source>
        <dbReference type="Proteomes" id="UP000327013"/>
    </source>
</evidence>
<protein>
    <recommendedName>
        <fullName evidence="4">RING-type E3 ubiquitin transferase</fullName>
        <ecNumber evidence="4">2.3.2.27</ecNumber>
    </recommendedName>
</protein>
<dbReference type="Gene3D" id="3.30.40.10">
    <property type="entry name" value="Zinc/RING finger domain, C3HC4 (zinc finger)"/>
    <property type="match status" value="1"/>
</dbReference>
<dbReference type="UniPathway" id="UPA00143"/>
<dbReference type="PANTHER" id="PTHR23315">
    <property type="entry name" value="U BOX DOMAIN-CONTAINING"/>
    <property type="match status" value="1"/>
</dbReference>
<dbReference type="FunFam" id="1.25.10.10:FF:000082">
    <property type="entry name" value="RING-type E3 ubiquitin transferase"/>
    <property type="match status" value="1"/>
</dbReference>
<dbReference type="InterPro" id="IPR058678">
    <property type="entry name" value="ARM_PUB"/>
</dbReference>
<dbReference type="Pfam" id="PF25368">
    <property type="entry name" value="PUB10_N"/>
    <property type="match status" value="1"/>
</dbReference>
<reference evidence="10 11" key="1">
    <citation type="submission" date="2019-06" db="EMBL/GenBank/DDBJ databases">
        <title>A chromosomal-level reference genome of Carpinus fangiana (Coryloideae, Betulaceae).</title>
        <authorList>
            <person name="Yang X."/>
            <person name="Wang Z."/>
            <person name="Zhang L."/>
            <person name="Hao G."/>
            <person name="Liu J."/>
            <person name="Yang Y."/>
        </authorList>
    </citation>
    <scope>NUCLEOTIDE SEQUENCE [LARGE SCALE GENOMIC DNA]</scope>
    <source>
        <strain evidence="10">Cfa_2016G</strain>
        <tissue evidence="10">Leaf</tissue>
    </source>
</reference>
<evidence type="ECO:0000256" key="2">
    <source>
        <dbReference type="ARBA" id="ARBA00003861"/>
    </source>
</evidence>